<dbReference type="InterPro" id="IPR026906">
    <property type="entry name" value="LRR_5"/>
</dbReference>
<dbReference type="Pfam" id="PF13306">
    <property type="entry name" value="LRR_5"/>
    <property type="match status" value="1"/>
</dbReference>
<dbReference type="SUPFAM" id="SSF52058">
    <property type="entry name" value="L domain-like"/>
    <property type="match status" value="1"/>
</dbReference>
<keyword evidence="2" id="KW-1185">Reference proteome</keyword>
<accession>A0AAD2FNG4</accession>
<dbReference type="InterPro" id="IPR032675">
    <property type="entry name" value="LRR_dom_sf"/>
</dbReference>
<dbReference type="Gene3D" id="3.80.10.10">
    <property type="entry name" value="Ribonuclease Inhibitor"/>
    <property type="match status" value="3"/>
</dbReference>
<evidence type="ECO:0000313" key="2">
    <source>
        <dbReference type="Proteomes" id="UP001295423"/>
    </source>
</evidence>
<dbReference type="PANTHER" id="PTHR45661:SF3">
    <property type="entry name" value="IG-LIKE DOMAIN-CONTAINING PROTEIN"/>
    <property type="match status" value="1"/>
</dbReference>
<dbReference type="EMBL" id="CAKOGP040001725">
    <property type="protein sequence ID" value="CAJ1947231.1"/>
    <property type="molecule type" value="Genomic_DNA"/>
</dbReference>
<protein>
    <submittedName>
        <fullName evidence="1">Uncharacterized protein</fullName>
    </submittedName>
</protein>
<name>A0AAD2FNG4_9STRA</name>
<dbReference type="InterPro" id="IPR053139">
    <property type="entry name" value="Surface_bspA-like"/>
</dbReference>
<sequence>MFASTVAGGTELPFSLFVLTSETHDRPNQDTTHLLVHSSVKEVFPKEFEGKSKLQEILISEGVQCVGDKAFKDCTKLERVSLPSTLERVGYRSFYWTSLITVELKHGFRSIGYAAFGYCRFLRKVQLPFTLEKIEDWAFSNCTALVDICLPKGLQSIGRLAFYGCTALTNISIPSTVDTIGGWCFQSCTSLSKVQLGASIKILEAGTFAQCHALSNLSVPMGVEVIANDCFCECIMLLSVELPEGLTQIDAKAFFGCQSLCAIVIPSSTIIIGQKAFGGCTSLLGVELCADHIQFGAEAFANCPSLVSIELSSAKDIPDDLFFGCPRLQVNDDDDKDENTDDLALLQDRFAELPVHEACYHSSSTSVEDLMASIHQQASSNDWAGPFGATPFHIIAASATQPIDMFQVLLDHIPFGVLSQKDCNGNTMMDYLLQNRLSTSILLIRMVLHKTLVDGMASWGNECWQASLRTLIESRSWGTAQKTKMQALQQVIQRLESYARVEMKSLLELTVWKSKLMDDDDSVSSMEPIDRRNCRLLCGANVVKANVLAYLWDENNVNPMTSVALSMFPYDVSWMSDCNHCHH</sequence>
<gene>
    <name evidence="1" type="ORF">CYCCA115_LOCUS11043</name>
</gene>
<dbReference type="AlphaFoldDB" id="A0AAD2FNG4"/>
<reference evidence="1" key="1">
    <citation type="submission" date="2023-08" db="EMBL/GenBank/DDBJ databases">
        <authorList>
            <person name="Audoor S."/>
            <person name="Bilcke G."/>
        </authorList>
    </citation>
    <scope>NUCLEOTIDE SEQUENCE</scope>
</reference>
<dbReference type="PANTHER" id="PTHR45661">
    <property type="entry name" value="SURFACE ANTIGEN"/>
    <property type="match status" value="1"/>
</dbReference>
<comment type="caution">
    <text evidence="1">The sequence shown here is derived from an EMBL/GenBank/DDBJ whole genome shotgun (WGS) entry which is preliminary data.</text>
</comment>
<evidence type="ECO:0000313" key="1">
    <source>
        <dbReference type="EMBL" id="CAJ1947231.1"/>
    </source>
</evidence>
<proteinExistence type="predicted"/>
<organism evidence="1 2">
    <name type="scientific">Cylindrotheca closterium</name>
    <dbReference type="NCBI Taxonomy" id="2856"/>
    <lineage>
        <taxon>Eukaryota</taxon>
        <taxon>Sar</taxon>
        <taxon>Stramenopiles</taxon>
        <taxon>Ochrophyta</taxon>
        <taxon>Bacillariophyta</taxon>
        <taxon>Bacillariophyceae</taxon>
        <taxon>Bacillariophycidae</taxon>
        <taxon>Bacillariales</taxon>
        <taxon>Bacillariaceae</taxon>
        <taxon>Cylindrotheca</taxon>
    </lineage>
</organism>
<dbReference type="Proteomes" id="UP001295423">
    <property type="component" value="Unassembled WGS sequence"/>
</dbReference>